<keyword evidence="2" id="KW-1185">Reference proteome</keyword>
<proteinExistence type="predicted"/>
<name>A0ACD4CDK3_9BACI</name>
<gene>
    <name evidence="1" type="ORF">N5C46_10075</name>
</gene>
<dbReference type="EMBL" id="CP104558">
    <property type="protein sequence ID" value="UXH46361.1"/>
    <property type="molecule type" value="Genomic_DNA"/>
</dbReference>
<evidence type="ECO:0000313" key="2">
    <source>
        <dbReference type="Proteomes" id="UP001064027"/>
    </source>
</evidence>
<sequence>MGFFFLKIMLILMIYLLLMYTFHQGISSWLGVGKRKIFSHDIINIINIINEHHEKADTSHRKIMLSALFSCVIIDVIFDYEHWYQNPYSYMLLLLISGSFLKAYMEWKYVENKRECTYTVLETSFGYGLLLLLLTVGIELVF</sequence>
<reference evidence="1" key="1">
    <citation type="submission" date="2022-09" db="EMBL/GenBank/DDBJ databases">
        <title>Complete genome sequence of Rossellomorea vietnamensis strain RL-WG62, a newly isolated PGPR with the potential for plant salinity stress alleviation.</title>
        <authorList>
            <person name="Ren L."/>
            <person name="Wang G."/>
            <person name="Hu H."/>
        </authorList>
    </citation>
    <scope>NUCLEOTIDE SEQUENCE</scope>
    <source>
        <strain evidence="1">RL-WG62</strain>
    </source>
</reference>
<evidence type="ECO:0000313" key="1">
    <source>
        <dbReference type="EMBL" id="UXH46361.1"/>
    </source>
</evidence>
<accession>A0ACD4CDK3</accession>
<dbReference type="Proteomes" id="UP001064027">
    <property type="component" value="Chromosome"/>
</dbReference>
<organism evidence="1 2">
    <name type="scientific">Rossellomorea vietnamensis</name>
    <dbReference type="NCBI Taxonomy" id="218284"/>
    <lineage>
        <taxon>Bacteria</taxon>
        <taxon>Bacillati</taxon>
        <taxon>Bacillota</taxon>
        <taxon>Bacilli</taxon>
        <taxon>Bacillales</taxon>
        <taxon>Bacillaceae</taxon>
        <taxon>Rossellomorea</taxon>
    </lineage>
</organism>
<protein>
    <submittedName>
        <fullName evidence="1">DUF4181 domain-containing protein</fullName>
    </submittedName>
</protein>